<dbReference type="InterPro" id="IPR020846">
    <property type="entry name" value="MFS_dom"/>
</dbReference>
<dbReference type="Pfam" id="PF07690">
    <property type="entry name" value="MFS_1"/>
    <property type="match status" value="1"/>
</dbReference>
<evidence type="ECO:0000256" key="4">
    <source>
        <dbReference type="ARBA" id="ARBA00022989"/>
    </source>
</evidence>
<proteinExistence type="inferred from homology"/>
<feature type="transmembrane region" description="Helical" evidence="6">
    <location>
        <begin position="50"/>
        <end position="75"/>
    </location>
</feature>
<evidence type="ECO:0000256" key="6">
    <source>
        <dbReference type="SAM" id="Phobius"/>
    </source>
</evidence>
<gene>
    <name evidence="8" type="ORF">KHLLAP_LOCUS9699</name>
</gene>
<organism evidence="8 9">
    <name type="scientific">Anthostomella pinea</name>
    <dbReference type="NCBI Taxonomy" id="933095"/>
    <lineage>
        <taxon>Eukaryota</taxon>
        <taxon>Fungi</taxon>
        <taxon>Dikarya</taxon>
        <taxon>Ascomycota</taxon>
        <taxon>Pezizomycotina</taxon>
        <taxon>Sordariomycetes</taxon>
        <taxon>Xylariomycetidae</taxon>
        <taxon>Xylariales</taxon>
        <taxon>Xylariaceae</taxon>
        <taxon>Anthostomella</taxon>
    </lineage>
</organism>
<dbReference type="Gene3D" id="1.20.1250.20">
    <property type="entry name" value="MFS general substrate transporter like domains"/>
    <property type="match status" value="1"/>
</dbReference>
<dbReference type="InterPro" id="IPR036259">
    <property type="entry name" value="MFS_trans_sf"/>
</dbReference>
<evidence type="ECO:0000313" key="8">
    <source>
        <dbReference type="EMBL" id="CAJ2509231.1"/>
    </source>
</evidence>
<dbReference type="PROSITE" id="PS50850">
    <property type="entry name" value="MFS"/>
    <property type="match status" value="1"/>
</dbReference>
<comment type="similarity">
    <text evidence="2">Belongs to the major facilitator superfamily. TCR/Tet family.</text>
</comment>
<sequence>MPGGLSCALQPLTGKLYTYFRAKWIFLIFVLVFELGSLLCGLATSSNMLIGGRAVAGIGASGLSNGGLTIIAGAVPLDKSPLYTGIMLGIGQIGLISGPLVGGALTESATWRWCFYINLPIGGVAALMILLVKVPEITKKKAFSPGAVSRVLPKLDLVGFVHFVPAAIMFLLALPFGGDGTYAWGSATIIGLFVGAAATAVLFGLWEARMGDSAMIPASLLRNRIVVSSAGQTLTLAWCIFVPSFYQPIYFQAVKGGNTNTEWLSRFGYYLPFAVIGMTVTAIANGLISTFSPTTSIGQWVGYQILMGAGRGSSLQIKQSFIAIQNALPANQIPVALAFIIFSQNFGGAVAAVVVTTVFNRSLLAQLKVLVPSLSPAAVLAAGPSADAVRALALPDSPLLSGLLIAYSKAVQNLFYMLAGLAVLSFVFSLGMGWKDIRTHKSGDKSVLDTRSEKGKV</sequence>
<feature type="transmembrane region" description="Helical" evidence="6">
    <location>
        <begin position="414"/>
        <end position="434"/>
    </location>
</feature>
<evidence type="ECO:0000256" key="2">
    <source>
        <dbReference type="ARBA" id="ARBA00007520"/>
    </source>
</evidence>
<accession>A0AAI8VQL1</accession>
<feature type="transmembrane region" description="Helical" evidence="6">
    <location>
        <begin position="182"/>
        <end position="205"/>
    </location>
</feature>
<dbReference type="GO" id="GO:0022857">
    <property type="term" value="F:transmembrane transporter activity"/>
    <property type="evidence" value="ECO:0007669"/>
    <property type="project" value="InterPro"/>
</dbReference>
<feature type="transmembrane region" description="Helical" evidence="6">
    <location>
        <begin position="24"/>
        <end position="44"/>
    </location>
</feature>
<feature type="transmembrane region" description="Helical" evidence="6">
    <location>
        <begin position="155"/>
        <end position="176"/>
    </location>
</feature>
<dbReference type="EMBL" id="CAUWAG010000012">
    <property type="protein sequence ID" value="CAJ2509231.1"/>
    <property type="molecule type" value="Genomic_DNA"/>
</dbReference>
<evidence type="ECO:0000256" key="3">
    <source>
        <dbReference type="ARBA" id="ARBA00022692"/>
    </source>
</evidence>
<feature type="transmembrane region" description="Helical" evidence="6">
    <location>
        <begin position="335"/>
        <end position="359"/>
    </location>
</feature>
<keyword evidence="4 6" id="KW-1133">Transmembrane helix</keyword>
<dbReference type="Proteomes" id="UP001295740">
    <property type="component" value="Unassembled WGS sequence"/>
</dbReference>
<reference evidence="8" key="1">
    <citation type="submission" date="2023-10" db="EMBL/GenBank/DDBJ databases">
        <authorList>
            <person name="Hackl T."/>
        </authorList>
    </citation>
    <scope>NUCLEOTIDE SEQUENCE</scope>
</reference>
<evidence type="ECO:0000259" key="7">
    <source>
        <dbReference type="PROSITE" id="PS50850"/>
    </source>
</evidence>
<dbReference type="PANTHER" id="PTHR23501">
    <property type="entry name" value="MAJOR FACILITATOR SUPERFAMILY"/>
    <property type="match status" value="1"/>
</dbReference>
<feature type="transmembrane region" description="Helical" evidence="6">
    <location>
        <begin position="225"/>
        <end position="247"/>
    </location>
</feature>
<comment type="subcellular location">
    <subcellularLocation>
        <location evidence="1">Membrane</location>
        <topology evidence="1">Multi-pass membrane protein</topology>
    </subcellularLocation>
</comment>
<protein>
    <submittedName>
        <fullName evidence="8">Uu.00g142570.m01.CDS01</fullName>
    </submittedName>
</protein>
<comment type="caution">
    <text evidence="8">The sequence shown here is derived from an EMBL/GenBank/DDBJ whole genome shotgun (WGS) entry which is preliminary data.</text>
</comment>
<dbReference type="PANTHER" id="PTHR23501:SF193">
    <property type="entry name" value="MULTIDRUG TRANSPORTER, PUTATIVE (AFU_ORTHOLOGUE AFUA_8G00940)-RELATED"/>
    <property type="match status" value="1"/>
</dbReference>
<keyword evidence="3 6" id="KW-0812">Transmembrane</keyword>
<keyword evidence="9" id="KW-1185">Reference proteome</keyword>
<dbReference type="SUPFAM" id="SSF103473">
    <property type="entry name" value="MFS general substrate transporter"/>
    <property type="match status" value="1"/>
</dbReference>
<keyword evidence="5 6" id="KW-0472">Membrane</keyword>
<dbReference type="InterPro" id="IPR011701">
    <property type="entry name" value="MFS"/>
</dbReference>
<name>A0AAI8VQL1_9PEZI</name>
<evidence type="ECO:0000313" key="9">
    <source>
        <dbReference type="Proteomes" id="UP001295740"/>
    </source>
</evidence>
<dbReference type="GO" id="GO:0005886">
    <property type="term" value="C:plasma membrane"/>
    <property type="evidence" value="ECO:0007669"/>
    <property type="project" value="TreeGrafter"/>
</dbReference>
<feature type="domain" description="Major facilitator superfamily (MFS) profile" evidence="7">
    <location>
        <begin position="1"/>
        <end position="437"/>
    </location>
</feature>
<feature type="transmembrane region" description="Helical" evidence="6">
    <location>
        <begin position="267"/>
        <end position="288"/>
    </location>
</feature>
<feature type="transmembrane region" description="Helical" evidence="6">
    <location>
        <begin position="113"/>
        <end position="134"/>
    </location>
</feature>
<evidence type="ECO:0000256" key="5">
    <source>
        <dbReference type="ARBA" id="ARBA00023136"/>
    </source>
</evidence>
<dbReference type="AlphaFoldDB" id="A0AAI8VQL1"/>
<evidence type="ECO:0000256" key="1">
    <source>
        <dbReference type="ARBA" id="ARBA00004141"/>
    </source>
</evidence>